<protein>
    <submittedName>
        <fullName evidence="2">Uncharacterized protein</fullName>
    </submittedName>
</protein>
<evidence type="ECO:0000256" key="1">
    <source>
        <dbReference type="SAM" id="MobiDB-lite"/>
    </source>
</evidence>
<keyword evidence="3" id="KW-1185">Reference proteome</keyword>
<dbReference type="AlphaFoldDB" id="A0A8J5D1M2"/>
<evidence type="ECO:0000313" key="2">
    <source>
        <dbReference type="EMBL" id="KAG0725310.1"/>
    </source>
</evidence>
<accession>A0A8J5D1M2</accession>
<name>A0A8J5D1M2_CHIOP</name>
<dbReference type="Proteomes" id="UP000770661">
    <property type="component" value="Unassembled WGS sequence"/>
</dbReference>
<evidence type="ECO:0000313" key="3">
    <source>
        <dbReference type="Proteomes" id="UP000770661"/>
    </source>
</evidence>
<sequence length="173" mass="19305">MWLSRIQLTDHENVNPGVHVGQDVTQGQSTKGARENAWKGFPATRSILRPRRGTLSENTIPPPWKVFCAFINPALDENNINDVQKPLFQKGDQSPPKKLPQVKNVLNNTQNPTPPGSGVVPGKSTNPPNRRLFKMEVRGCTQGTTPRRLDLLAQKSSRHSLRKAKIFALPELF</sequence>
<proteinExistence type="predicted"/>
<feature type="region of interest" description="Disordered" evidence="1">
    <location>
        <begin position="106"/>
        <end position="129"/>
    </location>
</feature>
<dbReference type="EMBL" id="JACEEZ010005746">
    <property type="protein sequence ID" value="KAG0725310.1"/>
    <property type="molecule type" value="Genomic_DNA"/>
</dbReference>
<comment type="caution">
    <text evidence="2">The sequence shown here is derived from an EMBL/GenBank/DDBJ whole genome shotgun (WGS) entry which is preliminary data.</text>
</comment>
<feature type="region of interest" description="Disordered" evidence="1">
    <location>
        <begin position="13"/>
        <end position="37"/>
    </location>
</feature>
<organism evidence="2 3">
    <name type="scientific">Chionoecetes opilio</name>
    <name type="common">Atlantic snow crab</name>
    <name type="synonym">Cancer opilio</name>
    <dbReference type="NCBI Taxonomy" id="41210"/>
    <lineage>
        <taxon>Eukaryota</taxon>
        <taxon>Metazoa</taxon>
        <taxon>Ecdysozoa</taxon>
        <taxon>Arthropoda</taxon>
        <taxon>Crustacea</taxon>
        <taxon>Multicrustacea</taxon>
        <taxon>Malacostraca</taxon>
        <taxon>Eumalacostraca</taxon>
        <taxon>Eucarida</taxon>
        <taxon>Decapoda</taxon>
        <taxon>Pleocyemata</taxon>
        <taxon>Brachyura</taxon>
        <taxon>Eubrachyura</taxon>
        <taxon>Majoidea</taxon>
        <taxon>Majidae</taxon>
        <taxon>Chionoecetes</taxon>
    </lineage>
</organism>
<gene>
    <name evidence="2" type="ORF">GWK47_038863</name>
</gene>
<reference evidence="2" key="1">
    <citation type="submission" date="2020-07" db="EMBL/GenBank/DDBJ databases">
        <title>The High-quality genome of the commercially important snow crab, Chionoecetes opilio.</title>
        <authorList>
            <person name="Jeong J.-H."/>
            <person name="Ryu S."/>
        </authorList>
    </citation>
    <scope>NUCLEOTIDE SEQUENCE</scope>
    <source>
        <strain evidence="2">MADBK_172401_WGS</strain>
        <tissue evidence="2">Digestive gland</tissue>
    </source>
</reference>